<reference evidence="2 3" key="1">
    <citation type="submission" date="2020-06" db="EMBL/GenBank/DDBJ databases">
        <authorList>
            <person name="Li R."/>
            <person name="Bekaert M."/>
        </authorList>
    </citation>
    <scope>NUCLEOTIDE SEQUENCE [LARGE SCALE GENOMIC DNA]</scope>
    <source>
        <strain evidence="3">wild</strain>
    </source>
</reference>
<dbReference type="EMBL" id="CACVKT020007187">
    <property type="protein sequence ID" value="CAC5406211.1"/>
    <property type="molecule type" value="Genomic_DNA"/>
</dbReference>
<evidence type="ECO:0000256" key="1">
    <source>
        <dbReference type="SAM" id="Phobius"/>
    </source>
</evidence>
<accession>A0A6J8DF00</accession>
<name>A0A6J8DF00_MYTCO</name>
<dbReference type="Gene3D" id="1.20.140.150">
    <property type="match status" value="1"/>
</dbReference>
<keyword evidence="1" id="KW-0812">Transmembrane</keyword>
<evidence type="ECO:0000313" key="3">
    <source>
        <dbReference type="Proteomes" id="UP000507470"/>
    </source>
</evidence>
<dbReference type="Proteomes" id="UP000507470">
    <property type="component" value="Unassembled WGS sequence"/>
</dbReference>
<feature type="transmembrane region" description="Helical" evidence="1">
    <location>
        <begin position="106"/>
        <end position="131"/>
    </location>
</feature>
<organism evidence="2 3">
    <name type="scientific">Mytilus coruscus</name>
    <name type="common">Sea mussel</name>
    <dbReference type="NCBI Taxonomy" id="42192"/>
    <lineage>
        <taxon>Eukaryota</taxon>
        <taxon>Metazoa</taxon>
        <taxon>Spiralia</taxon>
        <taxon>Lophotrochozoa</taxon>
        <taxon>Mollusca</taxon>
        <taxon>Bivalvia</taxon>
        <taxon>Autobranchia</taxon>
        <taxon>Pteriomorphia</taxon>
        <taxon>Mytilida</taxon>
        <taxon>Mytiloidea</taxon>
        <taxon>Mytilidae</taxon>
        <taxon>Mytilinae</taxon>
        <taxon>Mytilus</taxon>
    </lineage>
</organism>
<evidence type="ECO:0000313" key="2">
    <source>
        <dbReference type="EMBL" id="CAC5406211.1"/>
    </source>
</evidence>
<dbReference type="AlphaFoldDB" id="A0A6J8DF00"/>
<keyword evidence="1" id="KW-0472">Membrane</keyword>
<evidence type="ECO:0008006" key="4">
    <source>
        <dbReference type="Google" id="ProtNLM"/>
    </source>
</evidence>
<feature type="transmembrane region" description="Helical" evidence="1">
    <location>
        <begin position="143"/>
        <end position="171"/>
    </location>
</feature>
<sequence length="188" mass="20330">MGGCCNTKTLAVVGFVLVLQSLILQLGGVGSHFWNFIHIGTNNTDIKYYLGLWIYCTSVETQLADTFDCGDNLQIPIVSAECAGALFLFIAVLCAGTLICRSDLNVNLGLVFCLVFSCFLAGVCVIAGIVLYATRFEALTEDIFLISFSIHFSFIFCIMAAIGSFLAGFIFCCSVCSKSEKVVPNSEF</sequence>
<protein>
    <recommendedName>
        <fullName evidence="4">CACNG5</fullName>
    </recommendedName>
</protein>
<keyword evidence="1" id="KW-1133">Transmembrane helix</keyword>
<gene>
    <name evidence="2" type="ORF">MCOR_39807</name>
</gene>
<feature type="transmembrane region" description="Helical" evidence="1">
    <location>
        <begin position="12"/>
        <end position="34"/>
    </location>
</feature>
<feature type="transmembrane region" description="Helical" evidence="1">
    <location>
        <begin position="77"/>
        <end position="99"/>
    </location>
</feature>
<proteinExistence type="predicted"/>
<keyword evidence="3" id="KW-1185">Reference proteome</keyword>